<dbReference type="AlphaFoldDB" id="A0A2J6PXJ3"/>
<dbReference type="EMBL" id="KZ613492">
    <property type="protein sequence ID" value="PMD18749.1"/>
    <property type="molecule type" value="Genomic_DNA"/>
</dbReference>
<organism evidence="2 3">
    <name type="scientific">Hyaloscypha hepaticicola</name>
    <dbReference type="NCBI Taxonomy" id="2082293"/>
    <lineage>
        <taxon>Eukaryota</taxon>
        <taxon>Fungi</taxon>
        <taxon>Dikarya</taxon>
        <taxon>Ascomycota</taxon>
        <taxon>Pezizomycotina</taxon>
        <taxon>Leotiomycetes</taxon>
        <taxon>Helotiales</taxon>
        <taxon>Hyaloscyphaceae</taxon>
        <taxon>Hyaloscypha</taxon>
    </lineage>
</organism>
<dbReference type="OrthoDB" id="3542681at2759"/>
<evidence type="ECO:0000313" key="2">
    <source>
        <dbReference type="EMBL" id="PMD18749.1"/>
    </source>
</evidence>
<evidence type="ECO:0000313" key="3">
    <source>
        <dbReference type="Proteomes" id="UP000235672"/>
    </source>
</evidence>
<keyword evidence="3" id="KW-1185">Reference proteome</keyword>
<proteinExistence type="predicted"/>
<reference evidence="2 3" key="1">
    <citation type="submission" date="2016-05" db="EMBL/GenBank/DDBJ databases">
        <title>A degradative enzymes factory behind the ericoid mycorrhizal symbiosis.</title>
        <authorList>
            <consortium name="DOE Joint Genome Institute"/>
            <person name="Martino E."/>
            <person name="Morin E."/>
            <person name="Grelet G."/>
            <person name="Kuo A."/>
            <person name="Kohler A."/>
            <person name="Daghino S."/>
            <person name="Barry K."/>
            <person name="Choi C."/>
            <person name="Cichocki N."/>
            <person name="Clum A."/>
            <person name="Copeland A."/>
            <person name="Hainaut M."/>
            <person name="Haridas S."/>
            <person name="Labutti K."/>
            <person name="Lindquist E."/>
            <person name="Lipzen A."/>
            <person name="Khouja H.-R."/>
            <person name="Murat C."/>
            <person name="Ohm R."/>
            <person name="Olson A."/>
            <person name="Spatafora J."/>
            <person name="Veneault-Fourrey C."/>
            <person name="Henrissat B."/>
            <person name="Grigoriev I."/>
            <person name="Martin F."/>
            <person name="Perotto S."/>
        </authorList>
    </citation>
    <scope>NUCLEOTIDE SEQUENCE [LARGE SCALE GENOMIC DNA]</scope>
    <source>
        <strain evidence="2 3">UAMH 7357</strain>
    </source>
</reference>
<sequence length="271" mass="30254">MKYMAAHVGEKVTDHIVQDQRQEVSPPFNWMHALPQVGDHYPADRVQRHEHTNSCASSPPPVYLTFDAHPKDQLGLSQLLEWSTVHHTTVRSTAQARTQPFSIYGTSSDNIMAEEVILEGVLLSQMPGLGSLNIPAPLNYTTMIWERIPSSEGSSPKGTYLFHTASQESYYDFGDEMDGIENEKLSPTTELNPVLPMKTRSSSLATTGDVAVSSAISEWITPEDPEMSPAKRRRVSAASPRWSTTTRKIRKKKLEQSTLIFPQSPLPLPRK</sequence>
<name>A0A2J6PXJ3_9HELO</name>
<feature type="region of interest" description="Disordered" evidence="1">
    <location>
        <begin position="221"/>
        <end position="271"/>
    </location>
</feature>
<protein>
    <submittedName>
        <fullName evidence="2">Uncharacterized protein</fullName>
    </submittedName>
</protein>
<dbReference type="Proteomes" id="UP000235672">
    <property type="component" value="Unassembled WGS sequence"/>
</dbReference>
<accession>A0A2J6PXJ3</accession>
<gene>
    <name evidence="2" type="ORF">NA56DRAFT_661057</name>
</gene>
<evidence type="ECO:0000256" key="1">
    <source>
        <dbReference type="SAM" id="MobiDB-lite"/>
    </source>
</evidence>